<feature type="region of interest" description="Disordered" evidence="5">
    <location>
        <begin position="517"/>
        <end position="551"/>
    </location>
</feature>
<evidence type="ECO:0000256" key="5">
    <source>
        <dbReference type="SAM" id="MobiDB-lite"/>
    </source>
</evidence>
<dbReference type="Gene3D" id="3.40.50.300">
    <property type="entry name" value="P-loop containing nucleotide triphosphate hydrolases"/>
    <property type="match status" value="2"/>
</dbReference>
<proteinExistence type="predicted"/>
<feature type="compositionally biased region" description="Basic residues" evidence="5">
    <location>
        <begin position="1136"/>
        <end position="1145"/>
    </location>
</feature>
<keyword evidence="4" id="KW-0067">ATP-binding</keyword>
<dbReference type="InterPro" id="IPR055124">
    <property type="entry name" value="PIN-like_DDX60"/>
</dbReference>
<feature type="domain" description="Helicase ATP-binding" evidence="6">
    <location>
        <begin position="725"/>
        <end position="895"/>
    </location>
</feature>
<dbReference type="EMBL" id="UYYF01004897">
    <property type="protein sequence ID" value="VDN07517.1"/>
    <property type="molecule type" value="Genomic_DNA"/>
</dbReference>
<organism evidence="9">
    <name type="scientific">Thelazia callipaeda</name>
    <name type="common">Oriental eyeworm</name>
    <name type="synonym">Parasitic nematode</name>
    <dbReference type="NCBI Taxonomy" id="103827"/>
    <lineage>
        <taxon>Eukaryota</taxon>
        <taxon>Metazoa</taxon>
        <taxon>Ecdysozoa</taxon>
        <taxon>Nematoda</taxon>
        <taxon>Chromadorea</taxon>
        <taxon>Rhabditida</taxon>
        <taxon>Spirurina</taxon>
        <taxon>Spiruromorpha</taxon>
        <taxon>Thelazioidea</taxon>
        <taxon>Thelaziidae</taxon>
        <taxon>Thelazia</taxon>
    </lineage>
</organism>
<evidence type="ECO:0000256" key="4">
    <source>
        <dbReference type="ARBA" id="ARBA00022840"/>
    </source>
</evidence>
<dbReference type="Proteomes" id="UP000276776">
    <property type="component" value="Unassembled WGS sequence"/>
</dbReference>
<evidence type="ECO:0000259" key="6">
    <source>
        <dbReference type="PROSITE" id="PS51192"/>
    </source>
</evidence>
<feature type="compositionally biased region" description="Low complexity" evidence="5">
    <location>
        <begin position="533"/>
        <end position="547"/>
    </location>
</feature>
<dbReference type="GO" id="GO:0005524">
    <property type="term" value="F:ATP binding"/>
    <property type="evidence" value="ECO:0007669"/>
    <property type="project" value="UniProtKB-KW"/>
</dbReference>
<dbReference type="GO" id="GO:0003676">
    <property type="term" value="F:nucleic acid binding"/>
    <property type="evidence" value="ECO:0007669"/>
    <property type="project" value="InterPro"/>
</dbReference>
<gene>
    <name evidence="7" type="ORF">TCLT_LOCUS9852</name>
</gene>
<dbReference type="PROSITE" id="PS51192">
    <property type="entry name" value="HELICASE_ATP_BIND_1"/>
    <property type="match status" value="1"/>
</dbReference>
<evidence type="ECO:0000256" key="1">
    <source>
        <dbReference type="ARBA" id="ARBA00022741"/>
    </source>
</evidence>
<dbReference type="InterPro" id="IPR052431">
    <property type="entry name" value="SKI2_subfamily_helicases"/>
</dbReference>
<dbReference type="SMART" id="SM00487">
    <property type="entry name" value="DEXDc"/>
    <property type="match status" value="1"/>
</dbReference>
<name>A0A0N5D9P7_THECL</name>
<dbReference type="OrthoDB" id="64767at2759"/>
<evidence type="ECO:0000313" key="9">
    <source>
        <dbReference type="WBParaSite" id="TCLT_0000986301-mRNA-1"/>
    </source>
</evidence>
<dbReference type="GO" id="GO:0016787">
    <property type="term" value="F:hydrolase activity"/>
    <property type="evidence" value="ECO:0007669"/>
    <property type="project" value="UniProtKB-KW"/>
</dbReference>
<dbReference type="InterPro" id="IPR059032">
    <property type="entry name" value="WHD_DDX60"/>
</dbReference>
<dbReference type="STRING" id="103827.A0A0N5D9P7"/>
<dbReference type="Pfam" id="PF26076">
    <property type="entry name" value="WHD_DDX60"/>
    <property type="match status" value="1"/>
</dbReference>
<sequence>MSSWDTLDDLVIKNDDPKVTNAFKEQEICLAKDSDNADRKDDRSIILLSKNDTVSQVQEEENGSIVVAADFTEDNVELTEVLNRFKTEYENIISEFADVEIFLISLDGLLIELTAHTYLNWTLGGQTIVIAKQIEIILKQLTDIGGKFKLIWFTNLAVMYAKDTVLNFLHSFVAAYLLQSKWASFVVNISSPADSVWSNYIRELTPSFIIIGVADVSEKVVAEDGLGFKKMLASIAIQTLALTTPVVYLNETNRNIDLSSCKNISHLWAQVIGNCKKNSKLQKDCDLLSSAVLISSLICEYRGMERRYLVESPASNKSKDFIKFQRTLLSSCSALLDSLDLEHHSLCFSLIDLWDGLLINGIYNAIKSGVKIPSCIQKKLASLHQTACLELSLEVDTEDALFGPVVKKELDFKCFPLLPIDCALLRKYAPEIQSKIQDYYTETEPLTFANFSSCSHWRFDIIEESYGMSEPPTDEIHKYVNRSRQKLSAWYELFAESLEGRGTGLLVDFTRTPRSFAARNDQNDKKKNKEKQQWQQKSKGGSNVKNGGKSKKEMILEANKNKKHEKLVEDEKRMIRFALQQGKNATFILERLVDKVELDSSKAICAYEQVLRLVDNISELEGRDFLEKRRVQAVPIMHKLKNLFTVYWRHLNDKQKEYITDLWESLGFEKKKKQTAFSEGKLTLNMNMVYYQLAYAGEVIDIQSDPQKDDRVTGFLPDAWQRAMLDVIDRNNSVIVIAPTSAGKTFVSYYCIERILRQSDDDMVVYVSPSKALLNQVCGSVYARFHNKTLSGGKSLFGFRTMEYEENPWNCQVLITLPECLEILLLSTNPQLQAVVAKIKYVIFDEVHCISASSNAQIWEHLLLLIRCPFLALSATISNATVFHRWLQSVEKSKTVEGSRLRKVELITYGERYSELELSMLRISSADNAGKEDGSSVNSMIEHFMPYGVYKPTKLSMFGIPDDQQLTARQILDLYYALAEVDQVVKDEFEPCKFFNYKSEGEKVWLTRKDIRRLEHALKSRFLEWLKENPKKVEHVLQKIRTNVACELDYRSTPFDQQATAMKSISPLILELRDKNLLPAICFNENRRICEKLAVQLCSHLETLQINFEMSPEYKKYEIKDEDKFIKMAKRKRDVATKEKKKSKAKDKFERAEEEEQENNDQDADDYDPLAAKKLRLNMILEKFKLHVRPRDEILYDKLTGRMLKNNGATRDDVKLLLRLFDRGIGFHHSGLRSVDRGAVEILFRSEISQEVENQLKLYTLFSVQVLRFLNLLDEKGELNGLASVVCSLAANEPGNLIFAHLLQNGVFHRMCEDQAVSREQIKIQLLIIFAHLFTNVRLPLYWNPSDKKSYPSNTESKIFLEPVSDDCKLHIEKYNKKVENLYRGFMQMACPNNNFQGEVFSFMGHSDSSVSLFSSNIVHPIHDCLLFDEAFIPARALRPVDHRGREIFLNAYAIDFWHLQSWEPLEKNNGISQNKVWFLIHDFTETLIKIKKALLIVGRSKDPFVSIMEELANEYDKKFHVAFAMKKTD</sequence>
<dbReference type="PANTHER" id="PTHR44533">
    <property type="entry name" value="DEAD/H RNA HELICASE, PUTATIVE-RELATED"/>
    <property type="match status" value="1"/>
</dbReference>
<dbReference type="InterPro" id="IPR014001">
    <property type="entry name" value="Helicase_ATP-bd"/>
</dbReference>
<dbReference type="GO" id="GO:0004386">
    <property type="term" value="F:helicase activity"/>
    <property type="evidence" value="ECO:0007669"/>
    <property type="project" value="UniProtKB-KW"/>
</dbReference>
<dbReference type="InterPro" id="IPR027417">
    <property type="entry name" value="P-loop_NTPase"/>
</dbReference>
<keyword evidence="8" id="KW-1185">Reference proteome</keyword>
<dbReference type="PANTHER" id="PTHR44533:SF4">
    <property type="entry name" value="DEAD_H RNA HELICASE, PUTATIVE-RELATED"/>
    <property type="match status" value="1"/>
</dbReference>
<evidence type="ECO:0000256" key="3">
    <source>
        <dbReference type="ARBA" id="ARBA00022806"/>
    </source>
</evidence>
<dbReference type="InterPro" id="IPR011545">
    <property type="entry name" value="DEAD/DEAH_box_helicase_dom"/>
</dbReference>
<protein>
    <submittedName>
        <fullName evidence="9">Helicase ATP-binding domain-containing protein</fullName>
    </submittedName>
</protein>
<keyword evidence="2" id="KW-0378">Hydrolase</keyword>
<dbReference type="GO" id="GO:0005737">
    <property type="term" value="C:cytoplasm"/>
    <property type="evidence" value="ECO:0007669"/>
    <property type="project" value="TreeGrafter"/>
</dbReference>
<dbReference type="OMA" id="EVHCISA"/>
<dbReference type="FunFam" id="3.40.50.300:FF:001039">
    <property type="entry name" value="ATP-dependent RNA helicase DDX60"/>
    <property type="match status" value="1"/>
</dbReference>
<dbReference type="Pfam" id="PF23002">
    <property type="entry name" value="PIN-like_DDX60"/>
    <property type="match status" value="1"/>
</dbReference>
<evidence type="ECO:0000256" key="2">
    <source>
        <dbReference type="ARBA" id="ARBA00022801"/>
    </source>
</evidence>
<dbReference type="WBParaSite" id="TCLT_0000986301-mRNA-1">
    <property type="protein sequence ID" value="TCLT_0000986301-mRNA-1"/>
    <property type="gene ID" value="TCLT_0000986301"/>
</dbReference>
<dbReference type="Pfam" id="PF00270">
    <property type="entry name" value="DEAD"/>
    <property type="match status" value="1"/>
</dbReference>
<feature type="region of interest" description="Disordered" evidence="5">
    <location>
        <begin position="1136"/>
        <end position="1166"/>
    </location>
</feature>
<evidence type="ECO:0000313" key="8">
    <source>
        <dbReference type="Proteomes" id="UP000276776"/>
    </source>
</evidence>
<evidence type="ECO:0000313" key="7">
    <source>
        <dbReference type="EMBL" id="VDN07517.1"/>
    </source>
</evidence>
<feature type="compositionally biased region" description="Basic and acidic residues" evidence="5">
    <location>
        <begin position="521"/>
        <end position="532"/>
    </location>
</feature>
<keyword evidence="3" id="KW-0347">Helicase</keyword>
<keyword evidence="1" id="KW-0547">Nucleotide-binding</keyword>
<reference evidence="9" key="1">
    <citation type="submission" date="2016-04" db="UniProtKB">
        <authorList>
            <consortium name="WormBaseParasite"/>
        </authorList>
    </citation>
    <scope>IDENTIFICATION</scope>
</reference>
<dbReference type="SUPFAM" id="SSF52540">
    <property type="entry name" value="P-loop containing nucleoside triphosphate hydrolases"/>
    <property type="match status" value="1"/>
</dbReference>
<reference evidence="7 8" key="2">
    <citation type="submission" date="2018-11" db="EMBL/GenBank/DDBJ databases">
        <authorList>
            <consortium name="Pathogen Informatics"/>
        </authorList>
    </citation>
    <scope>NUCLEOTIDE SEQUENCE [LARGE SCALE GENOMIC DNA]</scope>
</reference>
<feature type="compositionally biased region" description="Acidic residues" evidence="5">
    <location>
        <begin position="1152"/>
        <end position="1166"/>
    </location>
</feature>
<accession>A0A0N5D9P7</accession>